<dbReference type="RefSeq" id="WP_192150684.1">
    <property type="nucleotide sequence ID" value="NZ_JACYXI010000020.1"/>
</dbReference>
<name>A0ABR9CT62_9HYPH</name>
<evidence type="ECO:0000313" key="7">
    <source>
        <dbReference type="EMBL" id="MBD8894076.1"/>
    </source>
</evidence>
<dbReference type="SUPFAM" id="SSF53300">
    <property type="entry name" value="vWA-like"/>
    <property type="match status" value="1"/>
</dbReference>
<evidence type="ECO:0000256" key="1">
    <source>
        <dbReference type="ARBA" id="ARBA00022475"/>
    </source>
</evidence>
<dbReference type="InterPro" id="IPR036465">
    <property type="entry name" value="vWFA_dom_sf"/>
</dbReference>
<keyword evidence="3 5" id="KW-1133">Transmembrane helix</keyword>
<evidence type="ECO:0000313" key="8">
    <source>
        <dbReference type="Proteomes" id="UP000632063"/>
    </source>
</evidence>
<evidence type="ECO:0000256" key="3">
    <source>
        <dbReference type="ARBA" id="ARBA00022989"/>
    </source>
</evidence>
<evidence type="ECO:0000256" key="5">
    <source>
        <dbReference type="SAM" id="Phobius"/>
    </source>
</evidence>
<feature type="transmembrane region" description="Helical" evidence="5">
    <location>
        <begin position="292"/>
        <end position="309"/>
    </location>
</feature>
<accession>A0ABR9CT62</accession>
<dbReference type="EMBL" id="JACYXI010000020">
    <property type="protein sequence ID" value="MBD8894076.1"/>
    <property type="molecule type" value="Genomic_DNA"/>
</dbReference>
<evidence type="ECO:0000256" key="4">
    <source>
        <dbReference type="ARBA" id="ARBA00023136"/>
    </source>
</evidence>
<dbReference type="InterPro" id="IPR050768">
    <property type="entry name" value="UPF0353/GerABKA_families"/>
</dbReference>
<protein>
    <submittedName>
        <fullName evidence="7">VWA domain-containing protein</fullName>
    </submittedName>
</protein>
<dbReference type="Pfam" id="PF00092">
    <property type="entry name" value="VWA"/>
    <property type="match status" value="1"/>
</dbReference>
<dbReference type="Gene3D" id="3.40.50.410">
    <property type="entry name" value="von Willebrand factor, type A domain"/>
    <property type="match status" value="1"/>
</dbReference>
<reference evidence="8" key="1">
    <citation type="submission" date="2020-09" db="EMBL/GenBank/DDBJ databases">
        <title>The genome sequence of strain Labrenzia suaedae 4C16A.</title>
        <authorList>
            <person name="Liu Y."/>
        </authorList>
    </citation>
    <scope>NUCLEOTIDE SEQUENCE [LARGE SCALE GENOMIC DNA]</scope>
    <source>
        <strain evidence="8">4C16A</strain>
    </source>
</reference>
<keyword evidence="1" id="KW-1003">Cell membrane</keyword>
<sequence>MSFAFPAALLLLPLPWLVCRFLTRTGVPGAALNVPQSIFTQADPSDDQGDRSGRLLLILAWSSLVIALAGPRISQKTDLLPFSGREIMLILDLSGSMVKEDFVLDGKPLSRLDAVKKVASGFVAARRGDRIGLVIFGERPYVAQPATFDVASVARSIETAQIGISGRATAIADGLGLAVNRLKDSTATTKVAVLLSDGVDTSGKVRATDVARLAVQHGIRVHTIALGPEDLETQPHSRDAVDAAALRAMAGTGGGTSFRIRTMADLQDMAATLDTLEPSPMSRPPLHYWRSLWMWPAGVSFVLVVLFTMRRPA</sequence>
<evidence type="ECO:0000259" key="6">
    <source>
        <dbReference type="PROSITE" id="PS50234"/>
    </source>
</evidence>
<dbReference type="SMART" id="SM00327">
    <property type="entry name" value="VWA"/>
    <property type="match status" value="1"/>
</dbReference>
<comment type="caution">
    <text evidence="7">The sequence shown here is derived from an EMBL/GenBank/DDBJ whole genome shotgun (WGS) entry which is preliminary data.</text>
</comment>
<gene>
    <name evidence="7" type="ORF">IG616_21230</name>
</gene>
<dbReference type="PANTHER" id="PTHR22550:SF5">
    <property type="entry name" value="LEUCINE ZIPPER PROTEIN 4"/>
    <property type="match status" value="1"/>
</dbReference>
<evidence type="ECO:0000256" key="2">
    <source>
        <dbReference type="ARBA" id="ARBA00022692"/>
    </source>
</evidence>
<dbReference type="InterPro" id="IPR002035">
    <property type="entry name" value="VWF_A"/>
</dbReference>
<keyword evidence="8" id="KW-1185">Reference proteome</keyword>
<reference evidence="7 8" key="2">
    <citation type="journal article" date="2021" name="Int. J. Syst. Evol. Microbiol.">
        <title>Roseibium litorale sp. nov., isolated from a tidal flat sediment and proposal for the reclassification of Labrenzia polysiphoniae as Roseibium polysiphoniae comb. nov.</title>
        <authorList>
            <person name="Liu Y."/>
            <person name="Pei T."/>
            <person name="Du J."/>
            <person name="Chao M."/>
            <person name="Deng M.R."/>
            <person name="Zhu H."/>
        </authorList>
    </citation>
    <scope>NUCLEOTIDE SEQUENCE [LARGE SCALE GENOMIC DNA]</scope>
    <source>
        <strain evidence="7 8">4C16A</strain>
    </source>
</reference>
<organism evidence="7 8">
    <name type="scientific">Roseibium litorale</name>
    <dbReference type="NCBI Taxonomy" id="2803841"/>
    <lineage>
        <taxon>Bacteria</taxon>
        <taxon>Pseudomonadati</taxon>
        <taxon>Pseudomonadota</taxon>
        <taxon>Alphaproteobacteria</taxon>
        <taxon>Hyphomicrobiales</taxon>
        <taxon>Stappiaceae</taxon>
        <taxon>Roseibium</taxon>
    </lineage>
</organism>
<dbReference type="Proteomes" id="UP000632063">
    <property type="component" value="Unassembled WGS sequence"/>
</dbReference>
<keyword evidence="2 5" id="KW-0812">Transmembrane</keyword>
<dbReference type="PROSITE" id="PS50234">
    <property type="entry name" value="VWFA"/>
    <property type="match status" value="1"/>
</dbReference>
<keyword evidence="4 5" id="KW-0472">Membrane</keyword>
<feature type="domain" description="VWFA" evidence="6">
    <location>
        <begin position="86"/>
        <end position="276"/>
    </location>
</feature>
<proteinExistence type="predicted"/>
<dbReference type="PANTHER" id="PTHR22550">
    <property type="entry name" value="SPORE GERMINATION PROTEIN"/>
    <property type="match status" value="1"/>
</dbReference>